<sequence>MRKTDEVGNEDYRKCTRRSTFTAPFAVASLAAFLCREVHSPAEGGVVLESALCLSLTREADAQELPKEHYARSNIRTP</sequence>
<proteinExistence type="predicted"/>
<reference evidence="1" key="1">
    <citation type="journal article" date="2022" name="bioRxiv">
        <title>Sequencing and chromosome-scale assembly of the giantPleurodeles waltlgenome.</title>
        <authorList>
            <person name="Brown T."/>
            <person name="Elewa A."/>
            <person name="Iarovenko S."/>
            <person name="Subramanian E."/>
            <person name="Araus A.J."/>
            <person name="Petzold A."/>
            <person name="Susuki M."/>
            <person name="Suzuki K.-i.T."/>
            <person name="Hayashi T."/>
            <person name="Toyoda A."/>
            <person name="Oliveira C."/>
            <person name="Osipova E."/>
            <person name="Leigh N.D."/>
            <person name="Simon A."/>
            <person name="Yun M.H."/>
        </authorList>
    </citation>
    <scope>NUCLEOTIDE SEQUENCE</scope>
    <source>
        <strain evidence="1">20211129_DDA</strain>
        <tissue evidence="1">Liver</tissue>
    </source>
</reference>
<evidence type="ECO:0000313" key="2">
    <source>
        <dbReference type="Proteomes" id="UP001066276"/>
    </source>
</evidence>
<name>A0AAV7PCK4_PLEWA</name>
<accession>A0AAV7PCK4</accession>
<comment type="caution">
    <text evidence="1">The sequence shown here is derived from an EMBL/GenBank/DDBJ whole genome shotgun (WGS) entry which is preliminary data.</text>
</comment>
<evidence type="ECO:0000313" key="1">
    <source>
        <dbReference type="EMBL" id="KAJ1125504.1"/>
    </source>
</evidence>
<dbReference type="AlphaFoldDB" id="A0AAV7PCK4"/>
<keyword evidence="2" id="KW-1185">Reference proteome</keyword>
<gene>
    <name evidence="1" type="ORF">NDU88_003933</name>
</gene>
<organism evidence="1 2">
    <name type="scientific">Pleurodeles waltl</name>
    <name type="common">Iberian ribbed newt</name>
    <dbReference type="NCBI Taxonomy" id="8319"/>
    <lineage>
        <taxon>Eukaryota</taxon>
        <taxon>Metazoa</taxon>
        <taxon>Chordata</taxon>
        <taxon>Craniata</taxon>
        <taxon>Vertebrata</taxon>
        <taxon>Euteleostomi</taxon>
        <taxon>Amphibia</taxon>
        <taxon>Batrachia</taxon>
        <taxon>Caudata</taxon>
        <taxon>Salamandroidea</taxon>
        <taxon>Salamandridae</taxon>
        <taxon>Pleurodelinae</taxon>
        <taxon>Pleurodeles</taxon>
    </lineage>
</organism>
<dbReference type="EMBL" id="JANPWB010000011">
    <property type="protein sequence ID" value="KAJ1125504.1"/>
    <property type="molecule type" value="Genomic_DNA"/>
</dbReference>
<dbReference type="Proteomes" id="UP001066276">
    <property type="component" value="Chromosome 7"/>
</dbReference>
<protein>
    <submittedName>
        <fullName evidence="1">Uncharacterized protein</fullName>
    </submittedName>
</protein>